<dbReference type="AlphaFoldDB" id="A0AAD5U0Y2"/>
<dbReference type="EMBL" id="JADGJW010000481">
    <property type="protein sequence ID" value="KAJ3216373.1"/>
    <property type="molecule type" value="Genomic_DNA"/>
</dbReference>
<dbReference type="CDD" id="cd00201">
    <property type="entry name" value="WW"/>
    <property type="match status" value="1"/>
</dbReference>
<feature type="domain" description="BHLH" evidence="3">
    <location>
        <begin position="176"/>
        <end position="228"/>
    </location>
</feature>
<keyword evidence="5" id="KW-1185">Reference proteome</keyword>
<protein>
    <submittedName>
        <fullName evidence="4">Uncharacterized protein</fullName>
    </submittedName>
</protein>
<evidence type="ECO:0000313" key="4">
    <source>
        <dbReference type="EMBL" id="KAJ3216373.1"/>
    </source>
</evidence>
<dbReference type="Proteomes" id="UP001211065">
    <property type="component" value="Unassembled WGS sequence"/>
</dbReference>
<evidence type="ECO:0000313" key="5">
    <source>
        <dbReference type="Proteomes" id="UP001211065"/>
    </source>
</evidence>
<accession>A0AAD5U0Y2</accession>
<comment type="caution">
    <text evidence="4">The sequence shown here is derived from an EMBL/GenBank/DDBJ whole genome shotgun (WGS) entry which is preliminary data.</text>
</comment>
<dbReference type="SUPFAM" id="SSF47459">
    <property type="entry name" value="HLH, helix-loop-helix DNA-binding domain"/>
    <property type="match status" value="1"/>
</dbReference>
<feature type="compositionally biased region" description="Polar residues" evidence="1">
    <location>
        <begin position="433"/>
        <end position="444"/>
    </location>
</feature>
<evidence type="ECO:0000259" key="2">
    <source>
        <dbReference type="PROSITE" id="PS50020"/>
    </source>
</evidence>
<dbReference type="SUPFAM" id="SSF51045">
    <property type="entry name" value="WW domain"/>
    <property type="match status" value="1"/>
</dbReference>
<dbReference type="Gene3D" id="2.20.70.10">
    <property type="match status" value="1"/>
</dbReference>
<dbReference type="PROSITE" id="PS50888">
    <property type="entry name" value="BHLH"/>
    <property type="match status" value="1"/>
</dbReference>
<dbReference type="SMART" id="SM00456">
    <property type="entry name" value="WW"/>
    <property type="match status" value="1"/>
</dbReference>
<dbReference type="InterPro" id="IPR011598">
    <property type="entry name" value="bHLH_dom"/>
</dbReference>
<feature type="domain" description="WW" evidence="2">
    <location>
        <begin position="442"/>
        <end position="475"/>
    </location>
</feature>
<reference evidence="4" key="1">
    <citation type="submission" date="2020-05" db="EMBL/GenBank/DDBJ databases">
        <title>Phylogenomic resolution of chytrid fungi.</title>
        <authorList>
            <person name="Stajich J.E."/>
            <person name="Amses K."/>
            <person name="Simmons R."/>
            <person name="Seto K."/>
            <person name="Myers J."/>
            <person name="Bonds A."/>
            <person name="Quandt C.A."/>
            <person name="Barry K."/>
            <person name="Liu P."/>
            <person name="Grigoriev I."/>
            <person name="Longcore J.E."/>
            <person name="James T.Y."/>
        </authorList>
    </citation>
    <scope>NUCLEOTIDE SEQUENCE</scope>
    <source>
        <strain evidence="4">JEL0476</strain>
    </source>
</reference>
<feature type="region of interest" description="Disordered" evidence="1">
    <location>
        <begin position="421"/>
        <end position="445"/>
    </location>
</feature>
<dbReference type="PROSITE" id="PS50020">
    <property type="entry name" value="WW_DOMAIN_2"/>
    <property type="match status" value="1"/>
</dbReference>
<sequence>MKDEIMVDNPKDTGPSTFPYPSLNLLPNHLQLQQLQQSYNSFNGDFDKSSFVSAASILSNNPNNAIKTSVSSKDNFDMKLPPTYDVIQNENKLKGLINTAVKQTENGKKKAFISKFNILTGKDNGSISSSSTTNSNSSALSAYSFQSSLKFGDEVSDKGQDEEMMEASSTLGQDEINRLLKIERSRNARVKTKDSLTELKEYIPTLQGKLRVPTPQLIKETVKHIMALGRLLQSSQDYQTKQQQEIDQLKAQILEHQVLINQSQNLIQIYIQKQQQEFLMNNANLSEIEKSLPLFLLTQKLQQELCLNNNGTFNFNNSVSTNGNLCGNSNLGMNSIDLSNFQLPTVSSSIPVATSASASSTSSPVSNTSMFSPVLLQQQLLPSQFFQPSEVLQQPLQQLPLQQQFTLQQQLRIPQNQSLQVKCPPKETPKIKSVSQPSVNSNPLPQGWEELTDNFQRKFYVNHANKTTTWLDPRRAKNIDRPPSISNSISSISSKLSWPFGSKNKT</sequence>
<feature type="region of interest" description="Disordered" evidence="1">
    <location>
        <begin position="470"/>
        <end position="506"/>
    </location>
</feature>
<dbReference type="InterPro" id="IPR001202">
    <property type="entry name" value="WW_dom"/>
</dbReference>
<name>A0AAD5U0Y2_9FUNG</name>
<evidence type="ECO:0000259" key="3">
    <source>
        <dbReference type="PROSITE" id="PS50888"/>
    </source>
</evidence>
<feature type="compositionally biased region" description="Low complexity" evidence="1">
    <location>
        <begin position="484"/>
        <end position="494"/>
    </location>
</feature>
<proteinExistence type="predicted"/>
<dbReference type="GO" id="GO:0046983">
    <property type="term" value="F:protein dimerization activity"/>
    <property type="evidence" value="ECO:0007669"/>
    <property type="project" value="InterPro"/>
</dbReference>
<dbReference type="PROSITE" id="PS01159">
    <property type="entry name" value="WW_DOMAIN_1"/>
    <property type="match status" value="1"/>
</dbReference>
<organism evidence="4 5">
    <name type="scientific">Clydaea vesicula</name>
    <dbReference type="NCBI Taxonomy" id="447962"/>
    <lineage>
        <taxon>Eukaryota</taxon>
        <taxon>Fungi</taxon>
        <taxon>Fungi incertae sedis</taxon>
        <taxon>Chytridiomycota</taxon>
        <taxon>Chytridiomycota incertae sedis</taxon>
        <taxon>Chytridiomycetes</taxon>
        <taxon>Lobulomycetales</taxon>
        <taxon>Lobulomycetaceae</taxon>
        <taxon>Clydaea</taxon>
    </lineage>
</organism>
<dbReference type="InterPro" id="IPR036020">
    <property type="entry name" value="WW_dom_sf"/>
</dbReference>
<gene>
    <name evidence="4" type="ORF">HK099_005900</name>
</gene>
<evidence type="ECO:0000256" key="1">
    <source>
        <dbReference type="SAM" id="MobiDB-lite"/>
    </source>
</evidence>
<dbReference type="Pfam" id="PF00397">
    <property type="entry name" value="WW"/>
    <property type="match status" value="1"/>
</dbReference>
<dbReference type="InterPro" id="IPR036638">
    <property type="entry name" value="HLH_DNA-bd_sf"/>
</dbReference>